<comment type="catalytic activity">
    <reaction evidence="9">
        <text>a uridine in tRNA = a pseudouridine in tRNA</text>
        <dbReference type="Rhea" id="RHEA:54572"/>
        <dbReference type="Rhea" id="RHEA-COMP:13339"/>
        <dbReference type="Rhea" id="RHEA-COMP:13934"/>
        <dbReference type="ChEBI" id="CHEBI:65314"/>
        <dbReference type="ChEBI" id="CHEBI:65315"/>
    </reaction>
</comment>
<feature type="domain" description="Pseudouridine synthase I TruA alpha/beta" evidence="17">
    <location>
        <begin position="320"/>
        <end position="424"/>
    </location>
</feature>
<evidence type="ECO:0000256" key="6">
    <source>
        <dbReference type="ARBA" id="ARBA00022694"/>
    </source>
</evidence>
<comment type="function">
    <text evidence="10">Formation of pseudouridine at positions 27 and 28 in the anticodon stem and loop of transfer RNAs; at positions 34 and 36 of intron-containing precursor tRNA(Ile) and at position 35 in the intron-containing tRNA(Tyr). Catalyzes pseudouridylation at position 44 in U2 snRNA. Also catalyzes pseudouridylation of mRNAs.</text>
</comment>
<evidence type="ECO:0000256" key="1">
    <source>
        <dbReference type="ARBA" id="ARBA00001166"/>
    </source>
</evidence>
<evidence type="ECO:0000256" key="15">
    <source>
        <dbReference type="PIRSR" id="PIRSR641708-2"/>
    </source>
</evidence>
<evidence type="ECO:0000259" key="17">
    <source>
        <dbReference type="Pfam" id="PF01416"/>
    </source>
</evidence>
<sequence>MSESIKRSASPQAGEGAAKRVRIEEPASEPAGAAAPKAEPAPEPAAPAAPKTEPATAESSAASETKPARDPRPNRNTGGNLDTARAGGTGRAETEDGETGARLPKRKVAVLFGYCGIGYSGLQINPGVKTIEGDIFDAFCTAGAVSKENAVNPVKVGLQRAARTDRGVHAAGNLLNLKLILDPPGIPPGTLVEHINTKLPPFIRIWGLTRVQNSFNARTSCDSRLYEYLLPTYVLLPPKPGSAMHEMMLKWQASEEEALAKSSKSDEEKAAARASKTPLQELLEHDFWKTQGTEHTYQEDVSAKKKWRIDAAHLENLRGAFAKYQGSHNFHNFTVGKEFRDRSAQRVMKRLEISDAKEINGTEWVSITFHGQSFMLHQIRKMIGLLVLVGRLGAPASLIPELYGPARVHVPKAPGLGLLLEEPFFHGYNRKLEDARARPGGGQGEDREFVEYSAFKGQMDEFKQTFIYDRIMQTEEETAECVCIASSLSFALADPLDARFAKWLNYLDVFQGPDFEYLNPRGVIPTAAILKVGEERRAPGGQPKGSRLFGDDDDEDAEALKGGNLADLEG</sequence>
<feature type="active site" description="Nucleophile" evidence="14">
    <location>
        <position position="165"/>
    </location>
</feature>
<keyword evidence="7" id="KW-0413">Isomerase</keyword>
<comment type="catalytic activity">
    <reaction evidence="1">
        <text>a uridine in mRNA = a pseudouridine in mRNA</text>
        <dbReference type="Rhea" id="RHEA:56644"/>
        <dbReference type="Rhea" id="RHEA-COMP:14658"/>
        <dbReference type="Rhea" id="RHEA-COMP:14659"/>
        <dbReference type="ChEBI" id="CHEBI:65314"/>
        <dbReference type="ChEBI" id="CHEBI:65315"/>
    </reaction>
</comment>
<dbReference type="PANTHER" id="PTHR11142:SF4">
    <property type="entry name" value="PSEUDOURIDYLATE SYNTHASE 1 HOMOLOG"/>
    <property type="match status" value="1"/>
</dbReference>
<dbReference type="STRING" id="58919.A0A316Z1U6"/>
<dbReference type="OrthoDB" id="10256309at2759"/>
<dbReference type="Proteomes" id="UP000245946">
    <property type="component" value="Unassembled WGS sequence"/>
</dbReference>
<evidence type="ECO:0000313" key="19">
    <source>
        <dbReference type="Proteomes" id="UP000245946"/>
    </source>
</evidence>
<keyword evidence="6" id="KW-0819">tRNA processing</keyword>
<dbReference type="InterPro" id="IPR001406">
    <property type="entry name" value="PsdUridine_synth_TruA"/>
</dbReference>
<dbReference type="GO" id="GO:0003723">
    <property type="term" value="F:RNA binding"/>
    <property type="evidence" value="ECO:0007669"/>
    <property type="project" value="InterPro"/>
</dbReference>
<accession>A0A316Z1U6</accession>
<evidence type="ECO:0000256" key="7">
    <source>
        <dbReference type="ARBA" id="ARBA00023235"/>
    </source>
</evidence>
<keyword evidence="8" id="KW-0539">Nucleus</keyword>
<evidence type="ECO:0000313" key="18">
    <source>
        <dbReference type="EMBL" id="PWN94938.1"/>
    </source>
</evidence>
<name>A0A316Z1U6_9BASI</name>
<dbReference type="CDD" id="cd02568">
    <property type="entry name" value="PseudoU_synth_PUS1_PUS2"/>
    <property type="match status" value="1"/>
</dbReference>
<dbReference type="Pfam" id="PF01416">
    <property type="entry name" value="PseudoU_synth_1"/>
    <property type="match status" value="1"/>
</dbReference>
<dbReference type="GO" id="GO:0005634">
    <property type="term" value="C:nucleus"/>
    <property type="evidence" value="ECO:0007669"/>
    <property type="project" value="UniProtKB-SubCell"/>
</dbReference>
<evidence type="ECO:0000256" key="8">
    <source>
        <dbReference type="ARBA" id="ARBA00023242"/>
    </source>
</evidence>
<dbReference type="GO" id="GO:1990481">
    <property type="term" value="P:mRNA pseudouridine synthesis"/>
    <property type="evidence" value="ECO:0007669"/>
    <property type="project" value="TreeGrafter"/>
</dbReference>
<dbReference type="InterPro" id="IPR041708">
    <property type="entry name" value="PUS1/PUS2-like"/>
</dbReference>
<dbReference type="GeneID" id="37273122"/>
<protein>
    <recommendedName>
        <fullName evidence="11">tRNA pseudouridine synthase 1</fullName>
    </recommendedName>
    <alternativeName>
        <fullName evidence="12">tRNA pseudouridylate synthase 1</fullName>
    </alternativeName>
    <alternativeName>
        <fullName evidence="13">tRNA-uridine isomerase 1</fullName>
    </alternativeName>
</protein>
<comment type="similarity">
    <text evidence="4">Belongs to the tRNA pseudouridine synthase TruA family.</text>
</comment>
<keyword evidence="5" id="KW-0507">mRNA processing</keyword>
<feature type="compositionally biased region" description="Low complexity" evidence="16">
    <location>
        <begin position="28"/>
        <end position="38"/>
    </location>
</feature>
<dbReference type="InterPro" id="IPR020103">
    <property type="entry name" value="PsdUridine_synth_cat_dom_sf"/>
</dbReference>
<gene>
    <name evidence="18" type="ORF">FA09DRAFT_363349</name>
</gene>
<evidence type="ECO:0000256" key="12">
    <source>
        <dbReference type="ARBA" id="ARBA00079072"/>
    </source>
</evidence>
<dbReference type="GO" id="GO:0031119">
    <property type="term" value="P:tRNA pseudouridine synthesis"/>
    <property type="evidence" value="ECO:0007669"/>
    <property type="project" value="InterPro"/>
</dbReference>
<evidence type="ECO:0000256" key="13">
    <source>
        <dbReference type="ARBA" id="ARBA00080858"/>
    </source>
</evidence>
<organism evidence="18 19">
    <name type="scientific">Tilletiopsis washingtonensis</name>
    <dbReference type="NCBI Taxonomy" id="58919"/>
    <lineage>
        <taxon>Eukaryota</taxon>
        <taxon>Fungi</taxon>
        <taxon>Dikarya</taxon>
        <taxon>Basidiomycota</taxon>
        <taxon>Ustilaginomycotina</taxon>
        <taxon>Exobasidiomycetes</taxon>
        <taxon>Entylomatales</taxon>
        <taxon>Entylomatales incertae sedis</taxon>
        <taxon>Tilletiopsis</taxon>
    </lineage>
</organism>
<evidence type="ECO:0000256" key="11">
    <source>
        <dbReference type="ARBA" id="ARBA00073968"/>
    </source>
</evidence>
<dbReference type="RefSeq" id="XP_025595217.1">
    <property type="nucleotide sequence ID" value="XM_025745578.1"/>
</dbReference>
<evidence type="ECO:0000256" key="10">
    <source>
        <dbReference type="ARBA" id="ARBA00053072"/>
    </source>
</evidence>
<feature type="region of interest" description="Disordered" evidence="16">
    <location>
        <begin position="1"/>
        <end position="100"/>
    </location>
</feature>
<dbReference type="GO" id="GO:0031120">
    <property type="term" value="P:snRNA pseudouridine synthesis"/>
    <property type="evidence" value="ECO:0007669"/>
    <property type="project" value="UniProtKB-ARBA"/>
</dbReference>
<dbReference type="PANTHER" id="PTHR11142">
    <property type="entry name" value="PSEUDOURIDYLATE SYNTHASE"/>
    <property type="match status" value="1"/>
</dbReference>
<evidence type="ECO:0000256" key="4">
    <source>
        <dbReference type="ARBA" id="ARBA00009375"/>
    </source>
</evidence>
<evidence type="ECO:0000256" key="3">
    <source>
        <dbReference type="ARBA" id="ARBA00004123"/>
    </source>
</evidence>
<feature type="compositionally biased region" description="Low complexity" evidence="16">
    <location>
        <begin position="48"/>
        <end position="65"/>
    </location>
</feature>
<dbReference type="AlphaFoldDB" id="A0A316Z1U6"/>
<evidence type="ECO:0000256" key="9">
    <source>
        <dbReference type="ARBA" id="ARBA00036943"/>
    </source>
</evidence>
<evidence type="ECO:0000256" key="14">
    <source>
        <dbReference type="PIRSR" id="PIRSR641708-1"/>
    </source>
</evidence>
<comment type="subcellular location">
    <subcellularLocation>
        <location evidence="3">Nucleus</location>
    </subcellularLocation>
</comment>
<dbReference type="GO" id="GO:0009982">
    <property type="term" value="F:pseudouridine synthase activity"/>
    <property type="evidence" value="ECO:0007669"/>
    <property type="project" value="InterPro"/>
</dbReference>
<evidence type="ECO:0000256" key="16">
    <source>
        <dbReference type="SAM" id="MobiDB-lite"/>
    </source>
</evidence>
<evidence type="ECO:0000256" key="2">
    <source>
        <dbReference type="ARBA" id="ARBA00001832"/>
    </source>
</evidence>
<proteinExistence type="inferred from homology"/>
<dbReference type="InterPro" id="IPR020094">
    <property type="entry name" value="TruA/RsuA/RluB/E/F_N"/>
</dbReference>
<dbReference type="NCBIfam" id="TIGR00071">
    <property type="entry name" value="hisT_truA"/>
    <property type="match status" value="1"/>
</dbReference>
<dbReference type="EMBL" id="KZ819308">
    <property type="protein sequence ID" value="PWN94938.1"/>
    <property type="molecule type" value="Genomic_DNA"/>
</dbReference>
<dbReference type="FunFam" id="3.30.70.660:FF:000002">
    <property type="entry name" value="tRNA pseudouridine synthase"/>
    <property type="match status" value="1"/>
</dbReference>
<dbReference type="Gene3D" id="3.30.70.580">
    <property type="entry name" value="Pseudouridine synthase I, catalytic domain, N-terminal subdomain"/>
    <property type="match status" value="1"/>
</dbReference>
<dbReference type="GO" id="GO:0006397">
    <property type="term" value="P:mRNA processing"/>
    <property type="evidence" value="ECO:0007669"/>
    <property type="project" value="UniProtKB-KW"/>
</dbReference>
<dbReference type="SUPFAM" id="SSF55120">
    <property type="entry name" value="Pseudouridine synthase"/>
    <property type="match status" value="1"/>
</dbReference>
<evidence type="ECO:0000256" key="5">
    <source>
        <dbReference type="ARBA" id="ARBA00022664"/>
    </source>
</evidence>
<reference evidence="18 19" key="1">
    <citation type="journal article" date="2018" name="Mol. Biol. Evol.">
        <title>Broad Genomic Sampling Reveals a Smut Pathogenic Ancestry of the Fungal Clade Ustilaginomycotina.</title>
        <authorList>
            <person name="Kijpornyongpan T."/>
            <person name="Mondo S.J."/>
            <person name="Barry K."/>
            <person name="Sandor L."/>
            <person name="Lee J."/>
            <person name="Lipzen A."/>
            <person name="Pangilinan J."/>
            <person name="LaButti K."/>
            <person name="Hainaut M."/>
            <person name="Henrissat B."/>
            <person name="Grigoriev I.V."/>
            <person name="Spatafora J.W."/>
            <person name="Aime M.C."/>
        </authorList>
    </citation>
    <scope>NUCLEOTIDE SEQUENCE [LARGE SCALE GENOMIC DNA]</scope>
    <source>
        <strain evidence="18 19">MCA 4186</strain>
    </source>
</reference>
<dbReference type="FunFam" id="3.30.70.580:FF:000002">
    <property type="entry name" value="tRNA pseudouridine synthase"/>
    <property type="match status" value="1"/>
</dbReference>
<dbReference type="Gene3D" id="3.30.70.660">
    <property type="entry name" value="Pseudouridine synthase I, catalytic domain, C-terminal subdomain"/>
    <property type="match status" value="1"/>
</dbReference>
<keyword evidence="19" id="KW-1185">Reference proteome</keyword>
<dbReference type="InterPro" id="IPR020097">
    <property type="entry name" value="PsdUridine_synth_TruA_a/b_dom"/>
</dbReference>
<feature type="binding site" evidence="15">
    <location>
        <position position="226"/>
    </location>
    <ligand>
        <name>substrate</name>
    </ligand>
</feature>
<feature type="region of interest" description="Disordered" evidence="16">
    <location>
        <begin position="534"/>
        <end position="570"/>
    </location>
</feature>
<comment type="catalytic activity">
    <reaction evidence="2">
        <text>uridine in snRNA = pseudouridine in snRNA</text>
        <dbReference type="Rhea" id="RHEA:51124"/>
        <dbReference type="Rhea" id="RHEA-COMP:12891"/>
        <dbReference type="Rhea" id="RHEA-COMP:12892"/>
        <dbReference type="ChEBI" id="CHEBI:65314"/>
        <dbReference type="ChEBI" id="CHEBI:65315"/>
    </reaction>
</comment>
<dbReference type="InterPro" id="IPR020095">
    <property type="entry name" value="PsdUridine_synth_TruA_C"/>
</dbReference>